<name>A0A3G5AER0_9VIRU</name>
<dbReference type="EMBL" id="MK072468">
    <property type="protein sequence ID" value="AYV85706.1"/>
    <property type="molecule type" value="Genomic_DNA"/>
</dbReference>
<dbReference type="InterPro" id="IPR053185">
    <property type="entry name" value="SET_domain_protein"/>
</dbReference>
<gene>
    <name evidence="2" type="ORF">Satyrvirus32_6</name>
</gene>
<evidence type="ECO:0000259" key="1">
    <source>
        <dbReference type="PROSITE" id="PS50280"/>
    </source>
</evidence>
<dbReference type="Gene3D" id="2.170.270.10">
    <property type="entry name" value="SET domain"/>
    <property type="match status" value="1"/>
</dbReference>
<dbReference type="Pfam" id="PF00856">
    <property type="entry name" value="SET"/>
    <property type="match status" value="1"/>
</dbReference>
<evidence type="ECO:0000313" key="2">
    <source>
        <dbReference type="EMBL" id="AYV85706.1"/>
    </source>
</evidence>
<organism evidence="2">
    <name type="scientific">Satyrvirus sp</name>
    <dbReference type="NCBI Taxonomy" id="2487771"/>
    <lineage>
        <taxon>Viruses</taxon>
        <taxon>Varidnaviria</taxon>
        <taxon>Bamfordvirae</taxon>
        <taxon>Nucleocytoviricota</taxon>
        <taxon>Megaviricetes</taxon>
        <taxon>Imitervirales</taxon>
        <taxon>Mimiviridae</taxon>
        <taxon>Megamimivirinae</taxon>
    </lineage>
</organism>
<dbReference type="SMART" id="SM00317">
    <property type="entry name" value="SET"/>
    <property type="match status" value="1"/>
</dbReference>
<dbReference type="SUPFAM" id="SSF82199">
    <property type="entry name" value="SET domain"/>
    <property type="match status" value="1"/>
</dbReference>
<dbReference type="PANTHER" id="PTHR47332:SF2">
    <property type="entry name" value="SET-6"/>
    <property type="match status" value="1"/>
</dbReference>
<dbReference type="InterPro" id="IPR046341">
    <property type="entry name" value="SET_dom_sf"/>
</dbReference>
<feature type="domain" description="SET" evidence="1">
    <location>
        <begin position="2"/>
        <end position="157"/>
    </location>
</feature>
<accession>A0A3G5AER0</accession>
<dbReference type="InterPro" id="IPR001214">
    <property type="entry name" value="SET_dom"/>
</dbReference>
<dbReference type="PANTHER" id="PTHR47332">
    <property type="entry name" value="SET DOMAIN-CONTAINING PROTEIN 5"/>
    <property type="match status" value="1"/>
</dbReference>
<dbReference type="PROSITE" id="PS50280">
    <property type="entry name" value="SET"/>
    <property type="match status" value="1"/>
</dbReference>
<protein>
    <recommendedName>
        <fullName evidence="1">SET domain-containing protein</fullName>
    </recommendedName>
</protein>
<sequence>MENEYIFLVYKNPGIDTCEQNNYKYVVANRDILHGELLLIEHVLIADNNTCFSIIKNNEYLFDRYHPRTTKFNGYNFKDGDDKNKLTNTKIQHNCFGYEKDELLMSDNIASINHSCDPNSAVYLQKTYKAGNTNIVFMEVYSVRSIKKDTEITISYGAETSHKRDFECKCGKELPEREKIFKIVSNLAGIFSDKNKKFVAEKVCEYLKEPISKKILLNHYLSEMEIFFDHDFVSSFTENGKKLINDIVYKNLENDIPLANKLPKEDKINNEKIKIFLTILNNGLLNDCTTDAMK</sequence>
<reference evidence="2" key="1">
    <citation type="submission" date="2018-10" db="EMBL/GenBank/DDBJ databases">
        <title>Hidden diversity of soil giant viruses.</title>
        <authorList>
            <person name="Schulz F."/>
            <person name="Alteio L."/>
            <person name="Goudeau D."/>
            <person name="Ryan E.M."/>
            <person name="Malmstrom R.R."/>
            <person name="Blanchard J."/>
            <person name="Woyke T."/>
        </authorList>
    </citation>
    <scope>NUCLEOTIDE SEQUENCE</scope>
    <source>
        <strain evidence="2">SAV1</strain>
    </source>
</reference>
<proteinExistence type="predicted"/>